<dbReference type="GO" id="GO:0009306">
    <property type="term" value="P:protein secretion"/>
    <property type="evidence" value="ECO:0007669"/>
    <property type="project" value="InterPro"/>
</dbReference>
<comment type="similarity">
    <text evidence="1">Belongs to the bacterial secretin family.</text>
</comment>
<dbReference type="AlphaFoldDB" id="A0A1J5MVT8"/>
<dbReference type="PRINTS" id="PR00811">
    <property type="entry name" value="BCTERIALGSPD"/>
</dbReference>
<evidence type="ECO:0000259" key="5">
    <source>
        <dbReference type="Pfam" id="PF13629"/>
    </source>
</evidence>
<evidence type="ECO:0000313" key="6">
    <source>
        <dbReference type="EMBL" id="OIQ50677.1"/>
    </source>
</evidence>
<feature type="domain" description="Type II/III secretion system secretin-like" evidence="4">
    <location>
        <begin position="245"/>
        <end position="404"/>
    </location>
</feature>
<dbReference type="EMBL" id="LKAQ01000004">
    <property type="protein sequence ID" value="OIQ50677.1"/>
    <property type="molecule type" value="Genomic_DNA"/>
</dbReference>
<name>A0A1J5MVT8_9BACT</name>
<gene>
    <name evidence="6" type="primary">outD</name>
    <name evidence="6" type="ORF">BerOc1_02618</name>
</gene>
<dbReference type="InterPro" id="IPR050810">
    <property type="entry name" value="Bact_Secretion_Sys_Channel"/>
</dbReference>
<evidence type="ECO:0000259" key="4">
    <source>
        <dbReference type="Pfam" id="PF00263"/>
    </source>
</evidence>
<accession>A0A1J5MVT8</accession>
<dbReference type="RefSeq" id="WP_071546094.1">
    <property type="nucleotide sequence ID" value="NZ_LKAQ01000004.1"/>
</dbReference>
<dbReference type="Pfam" id="PF00263">
    <property type="entry name" value="Secretin"/>
    <property type="match status" value="1"/>
</dbReference>
<dbReference type="InterPro" id="IPR001775">
    <property type="entry name" value="GspD/PilQ"/>
</dbReference>
<dbReference type="PANTHER" id="PTHR30332">
    <property type="entry name" value="PROBABLE GENERAL SECRETION PATHWAY PROTEIN D"/>
    <property type="match status" value="1"/>
</dbReference>
<feature type="region of interest" description="Disordered" evidence="2">
    <location>
        <begin position="440"/>
        <end position="474"/>
    </location>
</feature>
<dbReference type="OrthoDB" id="9775455at2"/>
<dbReference type="Proteomes" id="UP000181901">
    <property type="component" value="Unassembled WGS sequence"/>
</dbReference>
<evidence type="ECO:0000313" key="7">
    <source>
        <dbReference type="Proteomes" id="UP000181901"/>
    </source>
</evidence>
<keyword evidence="7" id="KW-1185">Reference proteome</keyword>
<sequence>MRSQRSIRIVHAALAVLVLLLASAAAQAAVYETEAQKEIRLVVGKSTVINTESKISRVSLGADDVVSMVLLSPRQIYLTGSALGSTTLTMWTDGHVSDVVDVVVTPDVTHLKRMIHEIMPDEHNVQVLSSGDSVTLSGHVSSATNLSSVLALAEAAAPEKVVNLLSVDGIHQVMLEVRVAEMSRSVIKRLGINFAAFGSNFSIYSIINNLTSYDAEKGIFNLTDNINMTGAYRTGNTSVYGMLDALKSNGLVRMLAEPNLTCVSGEPAEFLVGGEVPIPMPSALGTVSIDYKPFGIGLKFTATVMSTGRINLQVNPEVSELDYSKSVPVQGYEVPTISTRRANTVVELADGQSFVIAGLISDSLKENSHKFPGLGEIPVLGTLFSSKDFSSNKTELVVLVTVHLAKPVDMAAQTLPTDGFREPDDKEFYLFGLLEGQGGPGGHVPAGRTGAAEPGTVIRPESGFDGEFGHSWPN</sequence>
<dbReference type="Pfam" id="PF13629">
    <property type="entry name" value="T2SS-T3SS_pil_N"/>
    <property type="match status" value="1"/>
</dbReference>
<proteinExistence type="inferred from homology"/>
<dbReference type="InterPro" id="IPR004846">
    <property type="entry name" value="T2SS/T3SS_dom"/>
</dbReference>
<feature type="domain" description="Pilus formation protein N-terminal" evidence="5">
    <location>
        <begin position="37"/>
        <end position="105"/>
    </location>
</feature>
<dbReference type="GO" id="GO:0015627">
    <property type="term" value="C:type II protein secretion system complex"/>
    <property type="evidence" value="ECO:0007669"/>
    <property type="project" value="TreeGrafter"/>
</dbReference>
<dbReference type="PANTHER" id="PTHR30332:SF17">
    <property type="entry name" value="TYPE IV PILIATION SYSTEM PROTEIN DR_0774-RELATED"/>
    <property type="match status" value="1"/>
</dbReference>
<protein>
    <submittedName>
        <fullName evidence="6">Type II secretion system protein D</fullName>
    </submittedName>
</protein>
<feature type="chain" id="PRO_5009635396" evidence="3">
    <location>
        <begin position="29"/>
        <end position="474"/>
    </location>
</feature>
<organism evidence="6 7">
    <name type="scientific">Pseudodesulfovibrio hydrargyri</name>
    <dbReference type="NCBI Taxonomy" id="2125990"/>
    <lineage>
        <taxon>Bacteria</taxon>
        <taxon>Pseudomonadati</taxon>
        <taxon>Thermodesulfobacteriota</taxon>
        <taxon>Desulfovibrionia</taxon>
        <taxon>Desulfovibrionales</taxon>
        <taxon>Desulfovibrionaceae</taxon>
    </lineage>
</organism>
<dbReference type="InterPro" id="IPR032789">
    <property type="entry name" value="T2SS-T3SS_pil_N"/>
</dbReference>
<feature type="signal peptide" evidence="3">
    <location>
        <begin position="1"/>
        <end position="28"/>
    </location>
</feature>
<reference evidence="6 7" key="1">
    <citation type="submission" date="2015-09" db="EMBL/GenBank/DDBJ databases">
        <title>Genome of Desulfovibrio dechloracetivorans BerOc1, a mercury methylating strain isolated from highly hydrocarbons and metals contaminated coastal sediments.</title>
        <authorList>
            <person name="Goni Urriza M."/>
            <person name="Gassie C."/>
            <person name="Bouchez O."/>
            <person name="Klopp C."/>
            <person name="Ranchou-Peyruse A."/>
            <person name="Remy G."/>
        </authorList>
    </citation>
    <scope>NUCLEOTIDE SEQUENCE [LARGE SCALE GENOMIC DNA]</scope>
    <source>
        <strain evidence="6 7">BerOc1</strain>
    </source>
</reference>
<evidence type="ECO:0000256" key="2">
    <source>
        <dbReference type="SAM" id="MobiDB-lite"/>
    </source>
</evidence>
<evidence type="ECO:0000256" key="3">
    <source>
        <dbReference type="SAM" id="SignalP"/>
    </source>
</evidence>
<comment type="caution">
    <text evidence="6">The sequence shown here is derived from an EMBL/GenBank/DDBJ whole genome shotgun (WGS) entry which is preliminary data.</text>
</comment>
<keyword evidence="3" id="KW-0732">Signal</keyword>
<evidence type="ECO:0000256" key="1">
    <source>
        <dbReference type="RuleBase" id="RU004003"/>
    </source>
</evidence>